<dbReference type="SFLD" id="SFLDF00436">
    <property type="entry name" value="pactamycin_C-methyltransferase"/>
    <property type="match status" value="1"/>
</dbReference>
<dbReference type="Pfam" id="PF04055">
    <property type="entry name" value="Radical_SAM"/>
    <property type="match status" value="1"/>
</dbReference>
<dbReference type="GO" id="GO:0046872">
    <property type="term" value="F:metal ion binding"/>
    <property type="evidence" value="ECO:0007669"/>
    <property type="project" value="UniProtKB-KW"/>
</dbReference>
<dbReference type="InterPro" id="IPR007197">
    <property type="entry name" value="rSAM"/>
</dbReference>
<evidence type="ECO:0000256" key="6">
    <source>
        <dbReference type="SAM" id="MobiDB-lite"/>
    </source>
</evidence>
<keyword evidence="5" id="KW-0411">Iron-sulfur</keyword>
<dbReference type="SFLD" id="SFLDF00317">
    <property type="entry name" value="thioacetal_methlytransferase"/>
    <property type="match status" value="1"/>
</dbReference>
<keyword evidence="2" id="KW-0949">S-adenosyl-L-methionine</keyword>
<comment type="cofactor">
    <cofactor evidence="1">
        <name>[4Fe-4S] cluster</name>
        <dbReference type="ChEBI" id="CHEBI:49883"/>
    </cofactor>
</comment>
<dbReference type="SFLD" id="SFLDS00029">
    <property type="entry name" value="Radical_SAM"/>
    <property type="match status" value="1"/>
</dbReference>
<dbReference type="InterPro" id="IPR034466">
    <property type="entry name" value="Methyltransferase_Class_B"/>
</dbReference>
<gene>
    <name evidence="9" type="primary">swb9</name>
</gene>
<dbReference type="EMBL" id="AB375771">
    <property type="protein sequence ID" value="BAI63281.1"/>
    <property type="molecule type" value="Genomic_DNA"/>
</dbReference>
<protein>
    <submittedName>
        <fullName evidence="9">Putative Mg-protoporphyrin IX monooxidative cyclase</fullName>
    </submittedName>
</protein>
<evidence type="ECO:0000256" key="1">
    <source>
        <dbReference type="ARBA" id="ARBA00001966"/>
    </source>
</evidence>
<name>D2KTX8_9ACTN</name>
<dbReference type="AlphaFoldDB" id="D2KTX8"/>
<feature type="domain" description="Radical SAM core" evidence="8">
    <location>
        <begin position="198"/>
        <end position="439"/>
    </location>
</feature>
<evidence type="ECO:0000313" key="9">
    <source>
        <dbReference type="EMBL" id="BAI63281.1"/>
    </source>
</evidence>
<dbReference type="InterPro" id="IPR051198">
    <property type="entry name" value="BchE-like"/>
</dbReference>
<dbReference type="PANTHER" id="PTHR43409:SF16">
    <property type="entry name" value="SLR0320 PROTEIN"/>
    <property type="match status" value="1"/>
</dbReference>
<dbReference type="SMART" id="SM00729">
    <property type="entry name" value="Elp3"/>
    <property type="match status" value="1"/>
</dbReference>
<reference evidence="9" key="1">
    <citation type="submission" date="2008-01" db="EMBL/GenBank/DDBJ databases">
        <title>Systematic design of unnatural natural products via genetic mutation and hybridization of two NRP producing gene cluster in Escherichia coli.</title>
        <authorList>
            <person name="Watanabe K."/>
            <person name="Hotta K."/>
            <person name="Praseuth A.P."/>
            <person name="Nakaya M."/>
            <person name="Wang C.C."/>
            <person name="Oguri H."/>
            <person name="Oikawa H."/>
        </authorList>
    </citation>
    <scope>NUCLEOTIDE SEQUENCE</scope>
    <source>
        <strain evidence="9">SNA15896</strain>
    </source>
</reference>
<dbReference type="GO" id="GO:0051536">
    <property type="term" value="F:iron-sulfur cluster binding"/>
    <property type="evidence" value="ECO:0007669"/>
    <property type="project" value="UniProtKB-KW"/>
</dbReference>
<dbReference type="InterPro" id="IPR006158">
    <property type="entry name" value="Cobalamin-bd"/>
</dbReference>
<dbReference type="InterPro" id="IPR058240">
    <property type="entry name" value="rSAM_sf"/>
</dbReference>
<dbReference type="GO" id="GO:0003824">
    <property type="term" value="F:catalytic activity"/>
    <property type="evidence" value="ECO:0007669"/>
    <property type="project" value="InterPro"/>
</dbReference>
<organism evidence="9">
    <name type="scientific">Streptomyces sp. SNA15896</name>
    <dbReference type="NCBI Taxonomy" id="497689"/>
    <lineage>
        <taxon>Bacteria</taxon>
        <taxon>Bacillati</taxon>
        <taxon>Actinomycetota</taxon>
        <taxon>Actinomycetes</taxon>
        <taxon>Kitasatosporales</taxon>
        <taxon>Streptomycetaceae</taxon>
        <taxon>Streptomyces</taxon>
    </lineage>
</organism>
<evidence type="ECO:0000259" key="8">
    <source>
        <dbReference type="PROSITE" id="PS51918"/>
    </source>
</evidence>
<dbReference type="SUPFAM" id="SSF102114">
    <property type="entry name" value="Radical SAM enzymes"/>
    <property type="match status" value="1"/>
</dbReference>
<dbReference type="Gene3D" id="3.40.50.280">
    <property type="entry name" value="Cobalamin-binding domain"/>
    <property type="match status" value="1"/>
</dbReference>
<dbReference type="GO" id="GO:0031419">
    <property type="term" value="F:cobalamin binding"/>
    <property type="evidence" value="ECO:0007669"/>
    <property type="project" value="InterPro"/>
</dbReference>
<sequence length="679" mass="76742">MEESGRLSVHLVQQGVWDMPLESMPLASGYLKACVQTDERVRDRVDVSIRNFRGGVTLMRMANELFAEGAPDVLAFSVLGWNIREFGALAETFKQLNPRGLVVFGGTHVANQAERTFRMFDDVDVIVNGEGDLVLPDVLDAYLRGVERTALGDIAGITYRDAGGTVVTTPPRPRIQDLDVIPSPFLTGAIPLLDDNDRFRYDVALMETNRGCPYKCSFCYWGGAVGQRVQSFSRARLRAELELFARLKVHTIVLCDANFGMLRADEEFVDDVIDLRERYGYPRAVEASWAKNKSKVFFNIVRKMKKHGMRSSFTLALQTLDDTALHLMNRKNMKVNDWEDLAAWLNREGLDAYAELIWGAPGETVESFLEGYDRLSRHVSRIAVYPLHLLPNTDYAEKKAEYGIVSVRGNVDDFEYILSHNTMSFADNRRMKRFLFWARVMAENAVLRGTWVAIRDLSDLTQSQVLTKLDAFVHRVDDPAAQPLRAWVAEAENSNTACGDAIKYLFGDPVARQLLKRWWTESVRPLLPPERGDLFDEVFRYDLLTQPYYHHPDAAGRPERLDTETIRGERYLRRSGVTMRYDVPALLVALRTGQVTPAELTAREHTVDLFYRQGAENFIGSTNHEEVVHFVGLTRDEVEAAAAVRAAKRDAEDTDEDAQQVQGGRQGLSLTLSEHGGYS</sequence>
<dbReference type="PROSITE" id="PS51332">
    <property type="entry name" value="B12_BINDING"/>
    <property type="match status" value="1"/>
</dbReference>
<dbReference type="NCBIfam" id="NF033712">
    <property type="entry name" value="B12_rSAM_KedN5"/>
    <property type="match status" value="1"/>
</dbReference>
<evidence type="ECO:0000256" key="2">
    <source>
        <dbReference type="ARBA" id="ARBA00022691"/>
    </source>
</evidence>
<feature type="region of interest" description="Disordered" evidence="6">
    <location>
        <begin position="649"/>
        <end position="679"/>
    </location>
</feature>
<evidence type="ECO:0000256" key="5">
    <source>
        <dbReference type="ARBA" id="ARBA00023014"/>
    </source>
</evidence>
<dbReference type="SFLD" id="SFLDG01082">
    <property type="entry name" value="B12-binding_domain_containing"/>
    <property type="match status" value="1"/>
</dbReference>
<dbReference type="PANTHER" id="PTHR43409">
    <property type="entry name" value="ANAEROBIC MAGNESIUM-PROTOPORPHYRIN IX MONOMETHYL ESTER CYCLASE-RELATED"/>
    <property type="match status" value="1"/>
</dbReference>
<evidence type="ECO:0000256" key="4">
    <source>
        <dbReference type="ARBA" id="ARBA00023004"/>
    </source>
</evidence>
<evidence type="ECO:0000259" key="7">
    <source>
        <dbReference type="PROSITE" id="PS51332"/>
    </source>
</evidence>
<dbReference type="GO" id="GO:0005829">
    <property type="term" value="C:cytosol"/>
    <property type="evidence" value="ECO:0007669"/>
    <property type="project" value="TreeGrafter"/>
</dbReference>
<keyword evidence="4" id="KW-0408">Iron</keyword>
<feature type="domain" description="B12-binding" evidence="7">
    <location>
        <begin position="4"/>
        <end position="149"/>
    </location>
</feature>
<keyword evidence="3" id="KW-0479">Metal-binding</keyword>
<dbReference type="PROSITE" id="PS51918">
    <property type="entry name" value="RADICAL_SAM"/>
    <property type="match status" value="1"/>
</dbReference>
<dbReference type="InterPro" id="IPR023404">
    <property type="entry name" value="rSAM_horseshoe"/>
</dbReference>
<accession>D2KTX8</accession>
<dbReference type="CDD" id="cd01335">
    <property type="entry name" value="Radical_SAM"/>
    <property type="match status" value="1"/>
</dbReference>
<dbReference type="SFLD" id="SFLDG01123">
    <property type="entry name" value="methyltransferase_(Class_B)"/>
    <property type="match status" value="1"/>
</dbReference>
<feature type="compositionally biased region" description="Polar residues" evidence="6">
    <location>
        <begin position="659"/>
        <end position="672"/>
    </location>
</feature>
<dbReference type="InterPro" id="IPR006638">
    <property type="entry name" value="Elp3/MiaA/NifB-like_rSAM"/>
</dbReference>
<dbReference type="Pfam" id="PF02310">
    <property type="entry name" value="B12-binding"/>
    <property type="match status" value="1"/>
</dbReference>
<evidence type="ECO:0000256" key="3">
    <source>
        <dbReference type="ARBA" id="ARBA00022723"/>
    </source>
</evidence>
<dbReference type="Gene3D" id="3.80.30.20">
    <property type="entry name" value="tm_1862 like domain"/>
    <property type="match status" value="1"/>
</dbReference>
<proteinExistence type="predicted"/>